<accession>A0AAV6LBL1</accession>
<name>A0AAV6LBL1_9ERIC</name>
<proteinExistence type="predicted"/>
<dbReference type="Proteomes" id="UP000823749">
    <property type="component" value="Chromosome 2"/>
</dbReference>
<organism evidence="1 2">
    <name type="scientific">Rhododendron griersonianum</name>
    <dbReference type="NCBI Taxonomy" id="479676"/>
    <lineage>
        <taxon>Eukaryota</taxon>
        <taxon>Viridiplantae</taxon>
        <taxon>Streptophyta</taxon>
        <taxon>Embryophyta</taxon>
        <taxon>Tracheophyta</taxon>
        <taxon>Spermatophyta</taxon>
        <taxon>Magnoliopsida</taxon>
        <taxon>eudicotyledons</taxon>
        <taxon>Gunneridae</taxon>
        <taxon>Pentapetalae</taxon>
        <taxon>asterids</taxon>
        <taxon>Ericales</taxon>
        <taxon>Ericaceae</taxon>
        <taxon>Ericoideae</taxon>
        <taxon>Rhodoreae</taxon>
        <taxon>Rhododendron</taxon>
    </lineage>
</organism>
<comment type="caution">
    <text evidence="1">The sequence shown here is derived from an EMBL/GenBank/DDBJ whole genome shotgun (WGS) entry which is preliminary data.</text>
</comment>
<protein>
    <submittedName>
        <fullName evidence="1">Uncharacterized protein</fullName>
    </submittedName>
</protein>
<dbReference type="AlphaFoldDB" id="A0AAV6LBL1"/>
<sequence>MPICWSCHQTCRSALSSTSLICTCSIDSLEKQFTPWTRLNSFQRLNHVLKMVWTLKKGASRRGN</sequence>
<dbReference type="EMBL" id="JACTNZ010000002">
    <property type="protein sequence ID" value="KAG5562085.1"/>
    <property type="molecule type" value="Genomic_DNA"/>
</dbReference>
<evidence type="ECO:0000313" key="1">
    <source>
        <dbReference type="EMBL" id="KAG5562085.1"/>
    </source>
</evidence>
<gene>
    <name evidence="1" type="ORF">RHGRI_004958</name>
</gene>
<reference evidence="1" key="1">
    <citation type="submission" date="2020-08" db="EMBL/GenBank/DDBJ databases">
        <title>Plant Genome Project.</title>
        <authorList>
            <person name="Zhang R.-G."/>
        </authorList>
    </citation>
    <scope>NUCLEOTIDE SEQUENCE</scope>
    <source>
        <strain evidence="1">WSP0</strain>
        <tissue evidence="1">Leaf</tissue>
    </source>
</reference>
<keyword evidence="2" id="KW-1185">Reference proteome</keyword>
<evidence type="ECO:0000313" key="2">
    <source>
        <dbReference type="Proteomes" id="UP000823749"/>
    </source>
</evidence>